<dbReference type="RefSeq" id="WP_091204435.1">
    <property type="nucleotide sequence ID" value="NZ_FONQ01000005.1"/>
</dbReference>
<organism evidence="1 2">
    <name type="scientific">Flavobacterium xueshanense</name>
    <dbReference type="NCBI Taxonomy" id="935223"/>
    <lineage>
        <taxon>Bacteria</taxon>
        <taxon>Pseudomonadati</taxon>
        <taxon>Bacteroidota</taxon>
        <taxon>Flavobacteriia</taxon>
        <taxon>Flavobacteriales</taxon>
        <taxon>Flavobacteriaceae</taxon>
        <taxon>Flavobacterium</taxon>
    </lineage>
</organism>
<proteinExistence type="predicted"/>
<evidence type="ECO:0000313" key="2">
    <source>
        <dbReference type="Proteomes" id="UP000198596"/>
    </source>
</evidence>
<dbReference type="Proteomes" id="UP000198596">
    <property type="component" value="Unassembled WGS sequence"/>
</dbReference>
<sequence>MENDYENFLREYNLFQANRDILHNRIFNNFENEIELERLQRIFNEYQNLDVKIRLAFGIREIRLNNFFVSDKENDLKLCHLLYYKLADLWFAYETYIKFYTETVGASKNKIEWIDSVVHLNYAQSIEISRSLELIQDKLNEIYSIQAKRELLIEYLNYSLENSIHGQRRRLNEIIVKVKNSQFNLTNSEILTIIYAVRNNFVHNGETTVVPEIFGYQNKVELLKILYPYLAVFTLKISNFTFTRV</sequence>
<protein>
    <recommendedName>
        <fullName evidence="3">Apea-like HEPN domain-containing protein</fullName>
    </recommendedName>
</protein>
<dbReference type="OrthoDB" id="1260490at2"/>
<gene>
    <name evidence="1" type="ORF">SAMN04488131_105163</name>
</gene>
<dbReference type="AlphaFoldDB" id="A0A1I2EBT9"/>
<evidence type="ECO:0008006" key="3">
    <source>
        <dbReference type="Google" id="ProtNLM"/>
    </source>
</evidence>
<evidence type="ECO:0000313" key="1">
    <source>
        <dbReference type="EMBL" id="SFE90422.1"/>
    </source>
</evidence>
<dbReference type="STRING" id="935223.SAMN04488131_105163"/>
<reference evidence="2" key="1">
    <citation type="submission" date="2016-10" db="EMBL/GenBank/DDBJ databases">
        <authorList>
            <person name="Varghese N."/>
            <person name="Submissions S."/>
        </authorList>
    </citation>
    <scope>NUCLEOTIDE SEQUENCE [LARGE SCALE GENOMIC DNA]</scope>
    <source>
        <strain evidence="2">CGMCC 1.9227</strain>
    </source>
</reference>
<keyword evidence="2" id="KW-1185">Reference proteome</keyword>
<accession>A0A1I2EBT9</accession>
<dbReference type="EMBL" id="FONQ01000005">
    <property type="protein sequence ID" value="SFE90422.1"/>
    <property type="molecule type" value="Genomic_DNA"/>
</dbReference>
<name>A0A1I2EBT9_9FLAO</name>